<protein>
    <submittedName>
        <fullName evidence="2">Uncharacterized protein</fullName>
    </submittedName>
</protein>
<gene>
    <name evidence="2" type="ORF">NEOLEDRAFT_338739</name>
</gene>
<name>A0A165SVW0_9AGAM</name>
<reference evidence="2 3" key="1">
    <citation type="journal article" date="2016" name="Mol. Biol. Evol.">
        <title>Comparative Genomics of Early-Diverging Mushroom-Forming Fungi Provides Insights into the Origins of Lignocellulose Decay Capabilities.</title>
        <authorList>
            <person name="Nagy L.G."/>
            <person name="Riley R."/>
            <person name="Tritt A."/>
            <person name="Adam C."/>
            <person name="Daum C."/>
            <person name="Floudas D."/>
            <person name="Sun H."/>
            <person name="Yadav J.S."/>
            <person name="Pangilinan J."/>
            <person name="Larsson K.H."/>
            <person name="Matsuura K."/>
            <person name="Barry K."/>
            <person name="Labutti K."/>
            <person name="Kuo R."/>
            <person name="Ohm R.A."/>
            <person name="Bhattacharya S.S."/>
            <person name="Shirouzu T."/>
            <person name="Yoshinaga Y."/>
            <person name="Martin F.M."/>
            <person name="Grigoriev I.V."/>
            <person name="Hibbett D.S."/>
        </authorList>
    </citation>
    <scope>NUCLEOTIDE SEQUENCE [LARGE SCALE GENOMIC DNA]</scope>
    <source>
        <strain evidence="2 3">HHB14362 ss-1</strain>
    </source>
</reference>
<dbReference type="InParanoid" id="A0A165SVW0"/>
<accession>A0A165SVW0</accession>
<sequence length="188" mass="21978">MQAGRKPQAEQTRLPDRTYQTQLLRPNLARLPPLRHQELARPQRRTRNPRQMRPTGRVRYQTSLLPPEPLAKATMPHRGILLMRRLLLRRIEVRVKATITRPQKELASQQRNLNKFLARDKSALRPDQRLPPHLHNAKTLGRQTIRSLFPRTTTLSWHRSTWARPIQGWAGTSTLTRDAVELTCLRPL</sequence>
<dbReference type="Proteomes" id="UP000076761">
    <property type="component" value="Unassembled WGS sequence"/>
</dbReference>
<proteinExistence type="predicted"/>
<evidence type="ECO:0000313" key="3">
    <source>
        <dbReference type="Proteomes" id="UP000076761"/>
    </source>
</evidence>
<keyword evidence="3" id="KW-1185">Reference proteome</keyword>
<organism evidence="2 3">
    <name type="scientific">Neolentinus lepideus HHB14362 ss-1</name>
    <dbReference type="NCBI Taxonomy" id="1314782"/>
    <lineage>
        <taxon>Eukaryota</taxon>
        <taxon>Fungi</taxon>
        <taxon>Dikarya</taxon>
        <taxon>Basidiomycota</taxon>
        <taxon>Agaricomycotina</taxon>
        <taxon>Agaricomycetes</taxon>
        <taxon>Gloeophyllales</taxon>
        <taxon>Gloeophyllaceae</taxon>
        <taxon>Neolentinus</taxon>
    </lineage>
</organism>
<dbReference type="EMBL" id="KV425570">
    <property type="protein sequence ID" value="KZT25756.1"/>
    <property type="molecule type" value="Genomic_DNA"/>
</dbReference>
<evidence type="ECO:0000313" key="2">
    <source>
        <dbReference type="EMBL" id="KZT25756.1"/>
    </source>
</evidence>
<dbReference type="AlphaFoldDB" id="A0A165SVW0"/>
<feature type="region of interest" description="Disordered" evidence="1">
    <location>
        <begin position="26"/>
        <end position="55"/>
    </location>
</feature>
<evidence type="ECO:0000256" key="1">
    <source>
        <dbReference type="SAM" id="MobiDB-lite"/>
    </source>
</evidence>